<protein>
    <submittedName>
        <fullName evidence="2">Inositol 1,4,5-trisphosphate receptor</fullName>
    </submittedName>
</protein>
<evidence type="ECO:0000313" key="1">
    <source>
        <dbReference type="Proteomes" id="UP000887580"/>
    </source>
</evidence>
<accession>A0AC35GCA8</accession>
<proteinExistence type="predicted"/>
<reference evidence="2" key="1">
    <citation type="submission" date="2022-11" db="UniProtKB">
        <authorList>
            <consortium name="WormBaseParasite"/>
        </authorList>
    </citation>
    <scope>IDENTIFICATION</scope>
</reference>
<dbReference type="WBParaSite" id="PS1159_v2.g3906.t1">
    <property type="protein sequence ID" value="PS1159_v2.g3906.t1"/>
    <property type="gene ID" value="PS1159_v2.g3906"/>
</dbReference>
<organism evidence="1 2">
    <name type="scientific">Panagrolaimus sp. PS1159</name>
    <dbReference type="NCBI Taxonomy" id="55785"/>
    <lineage>
        <taxon>Eukaryota</taxon>
        <taxon>Metazoa</taxon>
        <taxon>Ecdysozoa</taxon>
        <taxon>Nematoda</taxon>
        <taxon>Chromadorea</taxon>
        <taxon>Rhabditida</taxon>
        <taxon>Tylenchina</taxon>
        <taxon>Panagrolaimomorpha</taxon>
        <taxon>Panagrolaimoidea</taxon>
        <taxon>Panagrolaimidae</taxon>
        <taxon>Panagrolaimus</taxon>
    </lineage>
</organism>
<name>A0AC35GCA8_9BILA</name>
<dbReference type="Proteomes" id="UP000887580">
    <property type="component" value="Unplaced"/>
</dbReference>
<evidence type="ECO:0000313" key="2">
    <source>
        <dbReference type="WBParaSite" id="PS1159_v2.g3906.t1"/>
    </source>
</evidence>
<sequence length="189" mass="21994">FDEEMLNKLQVAADKEREQNDLEYRKMLGNVIQYGTSIQLVHVKSDKYLTMQKNSPARQERNAMRVYLDKLGNEGSWFTVEPVYKHVSIGDNVMSGERICLIPYSNVNTPTTSQIKQQLHLSQHFLHDHENAWEVNCLNEHTEWQISLFLQFDENQPGNVKSGDVVRLFHADQQTFLTLDEDPKSKKDV</sequence>